<dbReference type="PROSITE" id="PS00775">
    <property type="entry name" value="GLYCOSYL_HYDROL_F3"/>
    <property type="match status" value="1"/>
</dbReference>
<feature type="region of interest" description="Disordered" evidence="8">
    <location>
        <begin position="29"/>
        <end position="49"/>
    </location>
</feature>
<evidence type="ECO:0000256" key="8">
    <source>
        <dbReference type="SAM" id="MobiDB-lite"/>
    </source>
</evidence>
<evidence type="ECO:0000313" key="13">
    <source>
        <dbReference type="Proteomes" id="UP000663570"/>
    </source>
</evidence>
<accession>A0ABX7M8K2</accession>
<dbReference type="InterPro" id="IPR002772">
    <property type="entry name" value="Glyco_hydro_3_C"/>
</dbReference>
<dbReference type="SUPFAM" id="SSF51445">
    <property type="entry name" value="(Trans)glycosidases"/>
    <property type="match status" value="1"/>
</dbReference>
<evidence type="ECO:0000256" key="7">
    <source>
        <dbReference type="RuleBase" id="RU361161"/>
    </source>
</evidence>
<evidence type="ECO:0000256" key="4">
    <source>
        <dbReference type="ARBA" id="ARBA00022729"/>
    </source>
</evidence>
<dbReference type="InterPro" id="IPR051915">
    <property type="entry name" value="Cellulose_Degrad_GH3"/>
</dbReference>
<dbReference type="Pfam" id="PF00933">
    <property type="entry name" value="Glyco_hydro_3"/>
    <property type="match status" value="1"/>
</dbReference>
<feature type="chain" id="PRO_5045147867" description="beta-glucosidase" evidence="9">
    <location>
        <begin position="29"/>
        <end position="646"/>
    </location>
</feature>
<keyword evidence="13" id="KW-1185">Reference proteome</keyword>
<dbReference type="PRINTS" id="PR00133">
    <property type="entry name" value="GLHYDRLASE3"/>
</dbReference>
<dbReference type="InterPro" id="IPR036881">
    <property type="entry name" value="Glyco_hydro_3_C_sf"/>
</dbReference>
<evidence type="ECO:0000256" key="6">
    <source>
        <dbReference type="ARBA" id="ARBA00023295"/>
    </source>
</evidence>
<evidence type="ECO:0000256" key="3">
    <source>
        <dbReference type="ARBA" id="ARBA00012744"/>
    </source>
</evidence>
<dbReference type="InterPro" id="IPR017853">
    <property type="entry name" value="GH"/>
</dbReference>
<evidence type="ECO:0000313" key="12">
    <source>
        <dbReference type="EMBL" id="QSI78060.1"/>
    </source>
</evidence>
<dbReference type="Pfam" id="PF01915">
    <property type="entry name" value="Glyco_hydro_3_C"/>
    <property type="match status" value="1"/>
</dbReference>
<dbReference type="RefSeq" id="WP_206255330.1">
    <property type="nucleotide sequence ID" value="NZ_CP071060.1"/>
</dbReference>
<evidence type="ECO:0000259" key="11">
    <source>
        <dbReference type="Pfam" id="PF01915"/>
    </source>
</evidence>
<dbReference type="InterPro" id="IPR019800">
    <property type="entry name" value="Glyco_hydro_3_AS"/>
</dbReference>
<feature type="signal peptide" evidence="9">
    <location>
        <begin position="1"/>
        <end position="28"/>
    </location>
</feature>
<dbReference type="EMBL" id="CP071060">
    <property type="protein sequence ID" value="QSI78060.1"/>
    <property type="molecule type" value="Genomic_DNA"/>
</dbReference>
<protein>
    <recommendedName>
        <fullName evidence="3">beta-glucosidase</fullName>
        <ecNumber evidence="3">3.2.1.21</ecNumber>
    </recommendedName>
</protein>
<dbReference type="Gene3D" id="3.40.50.1700">
    <property type="entry name" value="Glycoside hydrolase family 3 C-terminal domain"/>
    <property type="match status" value="1"/>
</dbReference>
<reference evidence="12 13" key="1">
    <citation type="submission" date="2021-02" db="EMBL/GenBank/DDBJ databases">
        <title>Niveibacterium changnyeongensis HC41.</title>
        <authorList>
            <person name="Kang M."/>
        </authorList>
    </citation>
    <scope>NUCLEOTIDE SEQUENCE [LARGE SCALE GENOMIC DNA]</scope>
    <source>
        <strain evidence="12 13">HC41</strain>
    </source>
</reference>
<evidence type="ECO:0000256" key="9">
    <source>
        <dbReference type="SAM" id="SignalP"/>
    </source>
</evidence>
<keyword evidence="5 7" id="KW-0378">Hydrolase</keyword>
<comment type="catalytic activity">
    <reaction evidence="1">
        <text>Hydrolysis of terminal, non-reducing beta-D-glucosyl residues with release of beta-D-glucose.</text>
        <dbReference type="EC" id="3.2.1.21"/>
    </reaction>
</comment>
<name>A0ABX7M8K2_9RHOO</name>
<dbReference type="InterPro" id="IPR036962">
    <property type="entry name" value="Glyco_hydro_3_N_sf"/>
</dbReference>
<evidence type="ECO:0000256" key="1">
    <source>
        <dbReference type="ARBA" id="ARBA00000448"/>
    </source>
</evidence>
<gene>
    <name evidence="12" type="ORF">JY500_05295</name>
</gene>
<keyword evidence="6 7" id="KW-0326">Glycosidase</keyword>
<organism evidence="12 13">
    <name type="scientific">Niveibacterium microcysteis</name>
    <dbReference type="NCBI Taxonomy" id="2811415"/>
    <lineage>
        <taxon>Bacteria</taxon>
        <taxon>Pseudomonadati</taxon>
        <taxon>Pseudomonadota</taxon>
        <taxon>Betaproteobacteria</taxon>
        <taxon>Rhodocyclales</taxon>
        <taxon>Rhodocyclaceae</taxon>
        <taxon>Niveibacterium</taxon>
    </lineage>
</organism>
<dbReference type="EC" id="3.2.1.21" evidence="3"/>
<dbReference type="GO" id="GO:0016787">
    <property type="term" value="F:hydrolase activity"/>
    <property type="evidence" value="ECO:0007669"/>
    <property type="project" value="UniProtKB-KW"/>
</dbReference>
<evidence type="ECO:0000256" key="2">
    <source>
        <dbReference type="ARBA" id="ARBA00005336"/>
    </source>
</evidence>
<evidence type="ECO:0000259" key="10">
    <source>
        <dbReference type="Pfam" id="PF00933"/>
    </source>
</evidence>
<dbReference type="PANTHER" id="PTHR30620">
    <property type="entry name" value="PERIPLASMIC BETA-GLUCOSIDASE-RELATED"/>
    <property type="match status" value="1"/>
</dbReference>
<comment type="similarity">
    <text evidence="2 7">Belongs to the glycosyl hydrolase 3 family.</text>
</comment>
<sequence>MRLAGSIHCSFAAVLLCIAACDAGVSHAAKPASAPTPAPVPKNARYKDASQPVEARVEDLLARMTLAEKIGQMTQAERAEARPGDVTALMLGSVLSGGGSGPSPNKPESWASMIDAYQDAATATRLGIPVIYGIDAVHGHQSVIGATVFPQMIGLAAAGDADLMKRIGEVTAREMAATGIYWNFSPMVAVTQDIRWGRAAESLGEDAATVGTLATAYVGGLMAPIAPDSAQILPTAKHFIGDGGTAWGSSRQSIMGVQYRLDQGDAQGDSEALLARYLPPYKALIDAGTGSVMASFSSWNGDKLHGNNALLTGVLKERLGFKGFVISDWDGIQQLPGSFEQQVTTAINAGVDMAMVPKDYRAFVRVLTDAVNKGTVPQARIDDAVRRILRAKFAMGLFEHPRALRSLQAEFGGAAHRAVAREAVAKSATLLKNAGALPLARGKSIFVAGEFADNLGFQSGGWTLQWQGVSGNGEIVGTTLLEGIKQVGGATTAVSFKEDGKLDGRADVGIVFVGEPPYAEGVGDRDIDELALDRREVSAIDAMRSRVDKLVLVVVAGRPQLLDKVIDKVDAVVMAWLPGSEGAGLADVLFGDKPFTGRLPVGWPASAAGYQRADAPLDMRCASLVWALGYGMDVSGKALGPGRCTR</sequence>
<dbReference type="Proteomes" id="UP000663570">
    <property type="component" value="Chromosome"/>
</dbReference>
<keyword evidence="4 9" id="KW-0732">Signal</keyword>
<dbReference type="PANTHER" id="PTHR30620:SF16">
    <property type="entry name" value="LYSOSOMAL BETA GLUCOSIDASE"/>
    <property type="match status" value="1"/>
</dbReference>
<proteinExistence type="inferred from homology"/>
<dbReference type="InterPro" id="IPR001764">
    <property type="entry name" value="Glyco_hydro_3_N"/>
</dbReference>
<feature type="domain" description="Glycoside hydrolase family 3 C-terminal" evidence="11">
    <location>
        <begin position="429"/>
        <end position="632"/>
    </location>
</feature>
<dbReference type="SUPFAM" id="SSF52279">
    <property type="entry name" value="Beta-D-glucan exohydrolase, C-terminal domain"/>
    <property type="match status" value="1"/>
</dbReference>
<dbReference type="Gene3D" id="3.20.20.300">
    <property type="entry name" value="Glycoside hydrolase, family 3, N-terminal domain"/>
    <property type="match status" value="1"/>
</dbReference>
<evidence type="ECO:0000256" key="5">
    <source>
        <dbReference type="ARBA" id="ARBA00022801"/>
    </source>
</evidence>
<feature type="domain" description="Glycoside hydrolase family 3 N-terminal" evidence="10">
    <location>
        <begin position="65"/>
        <end position="390"/>
    </location>
</feature>